<dbReference type="Ensembl" id="ENSOSIT00000029065.1">
    <property type="protein sequence ID" value="ENSOSIP00000027572.1"/>
    <property type="gene ID" value="ENSOSIG00000014431.1"/>
</dbReference>
<dbReference type="SMART" id="SM00369">
    <property type="entry name" value="LRR_TYP"/>
    <property type="match status" value="4"/>
</dbReference>
<keyword evidence="2" id="KW-0677">Repeat</keyword>
<keyword evidence="1" id="KW-0433">Leucine-rich repeat</keyword>
<evidence type="ECO:0000313" key="4">
    <source>
        <dbReference type="Proteomes" id="UP000694383"/>
    </source>
</evidence>
<dbReference type="InterPro" id="IPR003591">
    <property type="entry name" value="Leu-rich_rpt_typical-subtyp"/>
</dbReference>
<proteinExistence type="predicted"/>
<reference evidence="3" key="1">
    <citation type="submission" date="2025-08" db="UniProtKB">
        <authorList>
            <consortium name="Ensembl"/>
        </authorList>
    </citation>
    <scope>IDENTIFICATION</scope>
</reference>
<dbReference type="PANTHER" id="PTHR48051:SF50">
    <property type="entry name" value="LOC100145421 PROTEIN"/>
    <property type="match status" value="1"/>
</dbReference>
<dbReference type="Pfam" id="PF00560">
    <property type="entry name" value="LRR_1"/>
    <property type="match status" value="1"/>
</dbReference>
<dbReference type="PRINTS" id="PR00019">
    <property type="entry name" value="LEURICHRPT"/>
</dbReference>
<dbReference type="SUPFAM" id="SSF52058">
    <property type="entry name" value="L domain-like"/>
    <property type="match status" value="1"/>
</dbReference>
<evidence type="ECO:0000256" key="1">
    <source>
        <dbReference type="ARBA" id="ARBA00022614"/>
    </source>
</evidence>
<dbReference type="AlphaFoldDB" id="A0A8C8DT32"/>
<protein>
    <submittedName>
        <fullName evidence="3">Uncharacterized protein</fullName>
    </submittedName>
</protein>
<dbReference type="Pfam" id="PF13855">
    <property type="entry name" value="LRR_8"/>
    <property type="match status" value="1"/>
</dbReference>
<dbReference type="InterPro" id="IPR050216">
    <property type="entry name" value="LRR_domain-containing"/>
</dbReference>
<dbReference type="PANTHER" id="PTHR48051">
    <property type="match status" value="1"/>
</dbReference>
<organism evidence="3 4">
    <name type="scientific">Oryzias sinensis</name>
    <name type="common">Chinese medaka</name>
    <dbReference type="NCBI Taxonomy" id="183150"/>
    <lineage>
        <taxon>Eukaryota</taxon>
        <taxon>Metazoa</taxon>
        <taxon>Chordata</taxon>
        <taxon>Craniata</taxon>
        <taxon>Vertebrata</taxon>
        <taxon>Euteleostomi</taxon>
        <taxon>Actinopterygii</taxon>
        <taxon>Neopterygii</taxon>
        <taxon>Teleostei</taxon>
        <taxon>Neoteleostei</taxon>
        <taxon>Acanthomorphata</taxon>
        <taxon>Ovalentaria</taxon>
        <taxon>Atherinomorphae</taxon>
        <taxon>Beloniformes</taxon>
        <taxon>Adrianichthyidae</taxon>
        <taxon>Oryziinae</taxon>
        <taxon>Oryzias</taxon>
    </lineage>
</organism>
<dbReference type="Gene3D" id="3.80.10.10">
    <property type="entry name" value="Ribonuclease Inhibitor"/>
    <property type="match status" value="1"/>
</dbReference>
<dbReference type="InterPro" id="IPR032675">
    <property type="entry name" value="LRR_dom_sf"/>
</dbReference>
<evidence type="ECO:0000256" key="2">
    <source>
        <dbReference type="ARBA" id="ARBA00022737"/>
    </source>
</evidence>
<keyword evidence="4" id="KW-1185">Reference proteome</keyword>
<sequence>HITFSQRMVGLTELKLQDCQLERLPSAVLSLTHLRLLDLQHNNLSSLEELHCLAQLRQLSCLKLAYNNLVVLPASVGVLRGLELLDLSNNQLRSLPPSLTAFHASLLPSGAFLQL</sequence>
<evidence type="ECO:0000313" key="3">
    <source>
        <dbReference type="Ensembl" id="ENSOSIP00000027572.1"/>
    </source>
</evidence>
<dbReference type="PROSITE" id="PS51450">
    <property type="entry name" value="LRR"/>
    <property type="match status" value="2"/>
</dbReference>
<dbReference type="GO" id="GO:0005737">
    <property type="term" value="C:cytoplasm"/>
    <property type="evidence" value="ECO:0007669"/>
    <property type="project" value="TreeGrafter"/>
</dbReference>
<dbReference type="InterPro" id="IPR001611">
    <property type="entry name" value="Leu-rich_rpt"/>
</dbReference>
<accession>A0A8C8DT32</accession>
<dbReference type="Proteomes" id="UP000694383">
    <property type="component" value="Unplaced"/>
</dbReference>
<reference evidence="3" key="2">
    <citation type="submission" date="2025-09" db="UniProtKB">
        <authorList>
            <consortium name="Ensembl"/>
        </authorList>
    </citation>
    <scope>IDENTIFICATION</scope>
</reference>
<dbReference type="GeneTree" id="ENSGT00940000159311"/>
<name>A0A8C8DT32_9TELE</name>